<dbReference type="AlphaFoldDB" id="A0A4C2EN31"/>
<feature type="domain" description="PHP" evidence="8">
    <location>
        <begin position="4"/>
        <end position="190"/>
    </location>
</feature>
<keyword evidence="10" id="KW-1185">Reference proteome</keyword>
<gene>
    <name evidence="9" type="ORF">Harman_39290</name>
</gene>
<comment type="caution">
    <text evidence="9">The sequence shown here is derived from an EMBL/GenBank/DDBJ whole genome shotgun (WGS) entry which is preliminary data.</text>
</comment>
<dbReference type="InterPro" id="IPR010140">
    <property type="entry name" value="Histidinol_P_phosphatase_HisJ"/>
</dbReference>
<evidence type="ECO:0000256" key="3">
    <source>
        <dbReference type="ARBA" id="ARBA00013085"/>
    </source>
</evidence>
<dbReference type="SUPFAM" id="SSF89550">
    <property type="entry name" value="PHP domain-like"/>
    <property type="match status" value="1"/>
</dbReference>
<dbReference type="PANTHER" id="PTHR21039:SF0">
    <property type="entry name" value="HISTIDINOL-PHOSPHATASE"/>
    <property type="match status" value="1"/>
</dbReference>
<evidence type="ECO:0000256" key="1">
    <source>
        <dbReference type="ARBA" id="ARBA00004970"/>
    </source>
</evidence>
<dbReference type="InterPro" id="IPR004013">
    <property type="entry name" value="PHP_dom"/>
</dbReference>
<dbReference type="RefSeq" id="WP_137685387.1">
    <property type="nucleotide sequence ID" value="NZ_BIXZ01000013.1"/>
</dbReference>
<dbReference type="Gene3D" id="3.20.20.140">
    <property type="entry name" value="Metal-dependent hydrolases"/>
    <property type="match status" value="1"/>
</dbReference>
<evidence type="ECO:0000256" key="5">
    <source>
        <dbReference type="ARBA" id="ARBA00022801"/>
    </source>
</evidence>
<proteinExistence type="inferred from homology"/>
<evidence type="ECO:0000259" key="8">
    <source>
        <dbReference type="Pfam" id="PF02811"/>
    </source>
</evidence>
<dbReference type="OrthoDB" id="9968at2157"/>
<dbReference type="Proteomes" id="UP000304382">
    <property type="component" value="Unassembled WGS sequence"/>
</dbReference>
<dbReference type="GO" id="GO:0005737">
    <property type="term" value="C:cytoplasm"/>
    <property type="evidence" value="ECO:0007669"/>
    <property type="project" value="TreeGrafter"/>
</dbReference>
<evidence type="ECO:0000313" key="10">
    <source>
        <dbReference type="Proteomes" id="UP000304382"/>
    </source>
</evidence>
<comment type="pathway">
    <text evidence="1">Amino-acid biosynthesis; L-histidine biosynthesis; L-histidine from 5-phospho-alpha-D-ribose 1-diphosphate: step 8/9.</text>
</comment>
<keyword evidence="5" id="KW-0378">Hydrolase</keyword>
<dbReference type="GO" id="GO:0000105">
    <property type="term" value="P:L-histidine biosynthetic process"/>
    <property type="evidence" value="ECO:0007669"/>
    <property type="project" value="UniProtKB-UniPathway"/>
</dbReference>
<dbReference type="UniPathway" id="UPA00031">
    <property type="reaction ID" value="UER00013"/>
</dbReference>
<organism evidence="9 10">
    <name type="scientific">Haloarcula mannanilytica</name>
    <dbReference type="NCBI Taxonomy" id="2509225"/>
    <lineage>
        <taxon>Archaea</taxon>
        <taxon>Methanobacteriati</taxon>
        <taxon>Methanobacteriota</taxon>
        <taxon>Stenosarchaea group</taxon>
        <taxon>Halobacteria</taxon>
        <taxon>Halobacteriales</taxon>
        <taxon>Haloarculaceae</taxon>
        <taxon>Haloarcula</taxon>
    </lineage>
</organism>
<dbReference type="EMBL" id="BIXZ01000013">
    <property type="protein sequence ID" value="GCF15994.1"/>
    <property type="molecule type" value="Genomic_DNA"/>
</dbReference>
<sequence>MEIDIHTHTTYSDGSDLNAMIAAAENAGLSALGVTDHCIVTDDEFGRRATYDLVETYQQRREDIDTERESTELRLYDAAEMSYVEEDESEIAAFLDAARFAYTIGSVHFAGQYNYTSGKQFKDADASQCRTAVERYYDALVALIESELFEVVGHLDLPERIPALRRHTIRADYERVAQALAESRTVPEVNAGRVHRSLGRVHPDPGMFELFTEYGIQFVLGSDSHTPSELSQRIPEIRTLTGIHNLSLVDLQYLTGSD</sequence>
<evidence type="ECO:0000256" key="6">
    <source>
        <dbReference type="ARBA" id="ARBA00023102"/>
    </source>
</evidence>
<accession>A0A4C2EN31</accession>
<dbReference type="EC" id="3.1.3.15" evidence="3"/>
<evidence type="ECO:0000256" key="2">
    <source>
        <dbReference type="ARBA" id="ARBA00009152"/>
    </source>
</evidence>
<comment type="similarity">
    <text evidence="2">Belongs to the PHP hydrolase family. HisK subfamily.</text>
</comment>
<protein>
    <recommendedName>
        <fullName evidence="3">histidinol-phosphatase</fullName>
        <ecNumber evidence="3">3.1.3.15</ecNumber>
    </recommendedName>
</protein>
<comment type="catalytic activity">
    <reaction evidence="7">
        <text>L-histidinol phosphate + H2O = L-histidinol + phosphate</text>
        <dbReference type="Rhea" id="RHEA:14465"/>
        <dbReference type="ChEBI" id="CHEBI:15377"/>
        <dbReference type="ChEBI" id="CHEBI:43474"/>
        <dbReference type="ChEBI" id="CHEBI:57699"/>
        <dbReference type="ChEBI" id="CHEBI:57980"/>
        <dbReference type="EC" id="3.1.3.15"/>
    </reaction>
</comment>
<name>A0A4C2EN31_9EURY</name>
<dbReference type="InterPro" id="IPR016195">
    <property type="entry name" value="Pol/histidinol_Pase-like"/>
</dbReference>
<dbReference type="PANTHER" id="PTHR21039">
    <property type="entry name" value="HISTIDINOL PHOSPHATASE-RELATED"/>
    <property type="match status" value="1"/>
</dbReference>
<keyword evidence="4" id="KW-0028">Amino-acid biosynthesis</keyword>
<evidence type="ECO:0000256" key="7">
    <source>
        <dbReference type="ARBA" id="ARBA00049158"/>
    </source>
</evidence>
<reference evidence="9 10" key="1">
    <citation type="submission" date="2019-02" db="EMBL/GenBank/DDBJ databases">
        <title>Haloarcula mannanilyticum sp. nov., a mannan degrading haloarchaeon isolated from commercial salt.</title>
        <authorList>
            <person name="Enomoto S."/>
            <person name="Shimane Y."/>
            <person name="Kamekura M."/>
            <person name="Ito T."/>
            <person name="Moriya O."/>
            <person name="Ihara K."/>
            <person name="Takahashi-Ando N."/>
            <person name="Fukushima Y."/>
            <person name="Yoshida Y."/>
            <person name="Usama R."/>
            <person name="Takai K."/>
            <person name="Minegishi H."/>
        </authorList>
    </citation>
    <scope>NUCLEOTIDE SEQUENCE [LARGE SCALE GENOMIC DNA]</scope>
    <source>
        <strain evidence="9 10">MD130-1</strain>
    </source>
</reference>
<evidence type="ECO:0000313" key="9">
    <source>
        <dbReference type="EMBL" id="GCF15994.1"/>
    </source>
</evidence>
<dbReference type="Pfam" id="PF02811">
    <property type="entry name" value="PHP"/>
    <property type="match status" value="1"/>
</dbReference>
<keyword evidence="6" id="KW-0368">Histidine biosynthesis</keyword>
<dbReference type="GO" id="GO:0004401">
    <property type="term" value="F:histidinol-phosphatase activity"/>
    <property type="evidence" value="ECO:0007669"/>
    <property type="project" value="UniProtKB-EC"/>
</dbReference>
<evidence type="ECO:0000256" key="4">
    <source>
        <dbReference type="ARBA" id="ARBA00022605"/>
    </source>
</evidence>